<evidence type="ECO:0000313" key="1">
    <source>
        <dbReference type="EMBL" id="GBN40487.1"/>
    </source>
</evidence>
<dbReference type="OrthoDB" id="2306559at2759"/>
<gene>
    <name evidence="1" type="ORF">AVEN_275197_1</name>
</gene>
<proteinExistence type="predicted"/>
<accession>A0A4Y2NR08</accession>
<organism evidence="1 2">
    <name type="scientific">Araneus ventricosus</name>
    <name type="common">Orbweaver spider</name>
    <name type="synonym">Epeira ventricosa</name>
    <dbReference type="NCBI Taxonomy" id="182803"/>
    <lineage>
        <taxon>Eukaryota</taxon>
        <taxon>Metazoa</taxon>
        <taxon>Ecdysozoa</taxon>
        <taxon>Arthropoda</taxon>
        <taxon>Chelicerata</taxon>
        <taxon>Arachnida</taxon>
        <taxon>Araneae</taxon>
        <taxon>Araneomorphae</taxon>
        <taxon>Entelegynae</taxon>
        <taxon>Araneoidea</taxon>
        <taxon>Araneidae</taxon>
        <taxon>Araneus</taxon>
    </lineage>
</organism>
<evidence type="ECO:0000313" key="2">
    <source>
        <dbReference type="Proteomes" id="UP000499080"/>
    </source>
</evidence>
<name>A0A4Y2NR08_ARAVE</name>
<keyword evidence="2" id="KW-1185">Reference proteome</keyword>
<comment type="caution">
    <text evidence="1">The sequence shown here is derived from an EMBL/GenBank/DDBJ whole genome shotgun (WGS) entry which is preliminary data.</text>
</comment>
<dbReference type="EMBL" id="BGPR01009514">
    <property type="protein sequence ID" value="GBN40487.1"/>
    <property type="molecule type" value="Genomic_DNA"/>
</dbReference>
<protein>
    <submittedName>
        <fullName evidence="1">Uncharacterized protein</fullName>
    </submittedName>
</protein>
<reference evidence="1 2" key="1">
    <citation type="journal article" date="2019" name="Sci. Rep.">
        <title>Orb-weaving spider Araneus ventricosus genome elucidates the spidroin gene catalogue.</title>
        <authorList>
            <person name="Kono N."/>
            <person name="Nakamura H."/>
            <person name="Ohtoshi R."/>
            <person name="Moran D.A.P."/>
            <person name="Shinohara A."/>
            <person name="Yoshida Y."/>
            <person name="Fujiwara M."/>
            <person name="Mori M."/>
            <person name="Tomita M."/>
            <person name="Arakawa K."/>
        </authorList>
    </citation>
    <scope>NUCLEOTIDE SEQUENCE [LARGE SCALE GENOMIC DNA]</scope>
</reference>
<sequence>MQGQGRITSSLIRRSAVQVRHGEATCYPTVDRGCILRLFHRYDRLSNRFHQKCHRTQKKVRRVIVTPAVYPPLDEFLHFDIQSTGQKSHCAITGHRNALF</sequence>
<dbReference type="AlphaFoldDB" id="A0A4Y2NR08"/>
<dbReference type="Proteomes" id="UP000499080">
    <property type="component" value="Unassembled WGS sequence"/>
</dbReference>